<name>A0AC61L620_9EURY</name>
<sequence>MSAQFQGTGTINGEGLYTFGVKAKDNGDPGAGADHFDIKIWNGTDTEADPIHKAKNTIAGGNIQVHTK</sequence>
<protein>
    <submittedName>
        <fullName evidence="1">Uncharacterized protein</fullName>
    </submittedName>
</protein>
<evidence type="ECO:0000313" key="1">
    <source>
        <dbReference type="EMBL" id="PXF61859.1"/>
    </source>
</evidence>
<dbReference type="EMBL" id="PQXF01000002">
    <property type="protein sequence ID" value="PXF61859.1"/>
    <property type="molecule type" value="Genomic_DNA"/>
</dbReference>
<organism evidence="1 2">
    <name type="scientific">Candidatus Methanogaster sp</name>
    <dbReference type="NCBI Taxonomy" id="3386292"/>
    <lineage>
        <taxon>Archaea</taxon>
        <taxon>Methanobacteriati</taxon>
        <taxon>Methanobacteriota</taxon>
        <taxon>Stenosarchaea group</taxon>
        <taxon>Methanomicrobia</taxon>
        <taxon>Methanosarcinales</taxon>
        <taxon>ANME-2 cluster</taxon>
        <taxon>Candidatus Methanogasteraceae</taxon>
        <taxon>Candidatus Methanogaster</taxon>
    </lineage>
</organism>
<comment type="caution">
    <text evidence="1">The sequence shown here is derived from an EMBL/GenBank/DDBJ whole genome shotgun (WGS) entry which is preliminary data.</text>
</comment>
<proteinExistence type="predicted"/>
<gene>
    <name evidence="1" type="ORF">C4B59_01110</name>
</gene>
<evidence type="ECO:0000313" key="2">
    <source>
        <dbReference type="Proteomes" id="UP000248329"/>
    </source>
</evidence>
<dbReference type="Proteomes" id="UP000248329">
    <property type="component" value="Unassembled WGS sequence"/>
</dbReference>
<accession>A0AC61L620</accession>
<reference evidence="1" key="1">
    <citation type="submission" date="2018-01" db="EMBL/GenBank/DDBJ databases">
        <authorList>
            <person name="Krukenberg V."/>
        </authorList>
    </citation>
    <scope>NUCLEOTIDE SEQUENCE</scope>
    <source>
        <strain evidence="1">E20ANME2</strain>
    </source>
</reference>